<evidence type="ECO:0000259" key="3">
    <source>
        <dbReference type="PROSITE" id="PS50158"/>
    </source>
</evidence>
<evidence type="ECO:0000313" key="4">
    <source>
        <dbReference type="EMBL" id="KAG5630650.1"/>
    </source>
</evidence>
<sequence>MTDDVTNSEYSHITQNVDGKICIQFDEKSIPYNRHLFCSDRRLRAIQHISSIEPGYGPAQNRDASLHTLSSKFIENNVATVCINEINNLISQNNDLGLYVKVSTSKQSDVHIYRPPEIQDFKRWKPLLIFKIKLIWKLINFVVIPRRIVDNTKYAYQPNMQTYYYPRLTPQDVLIEEHDGNQTNISYSASEIYEWNLDSLTDRQLTILFHRMLMYATIFKSVNNTDRTICKMIIAGFTGQFRSWWDNYMSLETKAAILNAKAVNEGADNLGFALLKNREDVVYTLVLTILEHFNGRFTNQYEIVRSLLNERVNKTLRNSQGAIPYGAYTYGKVIGACTQEDYLILPQKIPNIEILINPIQIDLIGKEDLDDGLRKNEKIQKLTNGSRRDLANIKCYKCGKFGHIAPNCRLEKLKTLELEEDMHDKFYSVLYISGSESDYYDDDYSKSGSETNKPETFGNTQSATIDACKCRCDICSCENDEFYKLQSQFEYMNIKNITSDNVIKLLKEVTDKTLREKIIQLAGNNKASSSNVVEKSKNEFEYSAPYSLSEVNNRLSKQHIICDHRLTQIESTNNKGKNIIEENTLAKSTNIDPKQNMFLRMMQIVTAHKCITAKGFSATYKDRDISYTFINDLISHDINVLINMKQKHCFWNRKKHIVTLPYEDNFSEDDIPTKSRPCQMNAELVEFCKKEIDNLLQNGLIKPSKSPWSCTTFYVNNATKKERGVLRMDPPWVTKARERGSYTHERGRSSSKSSKSSYGSSSSSLIIQKGGMSLVKLTKEATSSIHLNDILENNPIYAQLQAYLSRKQSDTFASVAKEEGDDIKSYEKISKREMIFLLENSDVQRKEEP</sequence>
<dbReference type="Proteomes" id="UP000824120">
    <property type="component" value="Chromosome 1"/>
</dbReference>
<reference evidence="4 5" key="1">
    <citation type="submission" date="2020-09" db="EMBL/GenBank/DDBJ databases">
        <title>De no assembly of potato wild relative species, Solanum commersonii.</title>
        <authorList>
            <person name="Cho K."/>
        </authorList>
    </citation>
    <scope>NUCLEOTIDE SEQUENCE [LARGE SCALE GENOMIC DNA]</scope>
    <source>
        <strain evidence="4">LZ3.2</strain>
        <tissue evidence="4">Leaf</tissue>
    </source>
</reference>
<gene>
    <name evidence="4" type="ORF">H5410_002367</name>
</gene>
<dbReference type="InterPro" id="IPR036875">
    <property type="entry name" value="Znf_CCHC_sf"/>
</dbReference>
<dbReference type="EMBL" id="JACXVP010000001">
    <property type="protein sequence ID" value="KAG5630650.1"/>
    <property type="molecule type" value="Genomic_DNA"/>
</dbReference>
<keyword evidence="1" id="KW-0863">Zinc-finger</keyword>
<name>A0A9J6B247_SOLCO</name>
<feature type="region of interest" description="Disordered" evidence="2">
    <location>
        <begin position="736"/>
        <end position="764"/>
    </location>
</feature>
<feature type="compositionally biased region" description="Basic and acidic residues" evidence="2">
    <location>
        <begin position="736"/>
        <end position="748"/>
    </location>
</feature>
<comment type="caution">
    <text evidence="4">The sequence shown here is derived from an EMBL/GenBank/DDBJ whole genome shotgun (WGS) entry which is preliminary data.</text>
</comment>
<proteinExistence type="predicted"/>
<dbReference type="Pfam" id="PF24925">
    <property type="entry name" value="DUF7746"/>
    <property type="match status" value="1"/>
</dbReference>
<dbReference type="AlphaFoldDB" id="A0A9J6B247"/>
<dbReference type="InterPro" id="IPR001878">
    <property type="entry name" value="Znf_CCHC"/>
</dbReference>
<dbReference type="GO" id="GO:0008270">
    <property type="term" value="F:zinc ion binding"/>
    <property type="evidence" value="ECO:0007669"/>
    <property type="project" value="UniProtKB-KW"/>
</dbReference>
<dbReference type="SUPFAM" id="SSF57756">
    <property type="entry name" value="Retrovirus zinc finger-like domains"/>
    <property type="match status" value="1"/>
</dbReference>
<keyword evidence="1" id="KW-0862">Zinc</keyword>
<dbReference type="OrthoDB" id="1735266at2759"/>
<evidence type="ECO:0000313" key="5">
    <source>
        <dbReference type="Proteomes" id="UP000824120"/>
    </source>
</evidence>
<dbReference type="SMART" id="SM00343">
    <property type="entry name" value="ZnF_C2HC"/>
    <property type="match status" value="1"/>
</dbReference>
<feature type="compositionally biased region" description="Low complexity" evidence="2">
    <location>
        <begin position="750"/>
        <end position="764"/>
    </location>
</feature>
<evidence type="ECO:0000256" key="1">
    <source>
        <dbReference type="PROSITE-ProRule" id="PRU00047"/>
    </source>
</evidence>
<protein>
    <recommendedName>
        <fullName evidence="3">CCHC-type domain-containing protein</fullName>
    </recommendedName>
</protein>
<dbReference type="InterPro" id="IPR056648">
    <property type="entry name" value="DUF7746"/>
</dbReference>
<keyword evidence="1" id="KW-0479">Metal-binding</keyword>
<keyword evidence="5" id="KW-1185">Reference proteome</keyword>
<feature type="domain" description="CCHC-type" evidence="3">
    <location>
        <begin position="394"/>
        <end position="409"/>
    </location>
</feature>
<dbReference type="PANTHER" id="PTHR33054:SF12">
    <property type="entry name" value="ZINC KNUCKLE FAMILY PROTEIN"/>
    <property type="match status" value="1"/>
</dbReference>
<dbReference type="SUPFAM" id="SSF56672">
    <property type="entry name" value="DNA/RNA polymerases"/>
    <property type="match status" value="1"/>
</dbReference>
<dbReference type="Gene3D" id="4.10.60.10">
    <property type="entry name" value="Zinc finger, CCHC-type"/>
    <property type="match status" value="1"/>
</dbReference>
<dbReference type="InterPro" id="IPR043502">
    <property type="entry name" value="DNA/RNA_pol_sf"/>
</dbReference>
<dbReference type="Gene3D" id="3.10.10.10">
    <property type="entry name" value="HIV Type 1 Reverse Transcriptase, subunit A, domain 1"/>
    <property type="match status" value="1"/>
</dbReference>
<dbReference type="Pfam" id="PF00098">
    <property type="entry name" value="zf-CCHC"/>
    <property type="match status" value="1"/>
</dbReference>
<accession>A0A9J6B247</accession>
<dbReference type="PROSITE" id="PS50158">
    <property type="entry name" value="ZF_CCHC"/>
    <property type="match status" value="1"/>
</dbReference>
<evidence type="ECO:0000256" key="2">
    <source>
        <dbReference type="SAM" id="MobiDB-lite"/>
    </source>
</evidence>
<organism evidence="4 5">
    <name type="scientific">Solanum commersonii</name>
    <name type="common">Commerson's wild potato</name>
    <name type="synonym">Commerson's nightshade</name>
    <dbReference type="NCBI Taxonomy" id="4109"/>
    <lineage>
        <taxon>Eukaryota</taxon>
        <taxon>Viridiplantae</taxon>
        <taxon>Streptophyta</taxon>
        <taxon>Embryophyta</taxon>
        <taxon>Tracheophyta</taxon>
        <taxon>Spermatophyta</taxon>
        <taxon>Magnoliopsida</taxon>
        <taxon>eudicotyledons</taxon>
        <taxon>Gunneridae</taxon>
        <taxon>Pentapetalae</taxon>
        <taxon>asterids</taxon>
        <taxon>lamiids</taxon>
        <taxon>Solanales</taxon>
        <taxon>Solanaceae</taxon>
        <taxon>Solanoideae</taxon>
        <taxon>Solaneae</taxon>
        <taxon>Solanum</taxon>
    </lineage>
</organism>
<dbReference type="GO" id="GO:0003676">
    <property type="term" value="F:nucleic acid binding"/>
    <property type="evidence" value="ECO:0007669"/>
    <property type="project" value="InterPro"/>
</dbReference>
<dbReference type="PANTHER" id="PTHR33054">
    <property type="entry name" value="CCHC-TYPE DOMAIN-CONTAINING PROTEIN"/>
    <property type="match status" value="1"/>
</dbReference>